<evidence type="ECO:0000259" key="8">
    <source>
        <dbReference type="Pfam" id="PF00892"/>
    </source>
</evidence>
<comment type="similarity">
    <text evidence="2">Belongs to the EamA transporter family.</text>
</comment>
<comment type="subcellular location">
    <subcellularLocation>
        <location evidence="1">Cell membrane</location>
        <topology evidence="1">Multi-pass membrane protein</topology>
    </subcellularLocation>
</comment>
<organism evidence="9 10">
    <name type="scientific">Alicyclobacillus ferrooxydans</name>
    <dbReference type="NCBI Taxonomy" id="471514"/>
    <lineage>
        <taxon>Bacteria</taxon>
        <taxon>Bacillati</taxon>
        <taxon>Bacillota</taxon>
        <taxon>Bacilli</taxon>
        <taxon>Bacillales</taxon>
        <taxon>Alicyclobacillaceae</taxon>
        <taxon>Alicyclobacillus</taxon>
    </lineage>
</organism>
<dbReference type="Proteomes" id="UP000050482">
    <property type="component" value="Unassembled WGS sequence"/>
</dbReference>
<keyword evidence="5 7" id="KW-1133">Transmembrane helix</keyword>
<proteinExistence type="inferred from homology"/>
<feature type="transmembrane region" description="Helical" evidence="7">
    <location>
        <begin position="23"/>
        <end position="44"/>
    </location>
</feature>
<dbReference type="STRING" id="471514.AN477_21520"/>
<name>A0A0P9EQU8_9BACL</name>
<evidence type="ECO:0000256" key="4">
    <source>
        <dbReference type="ARBA" id="ARBA00022692"/>
    </source>
</evidence>
<evidence type="ECO:0000256" key="3">
    <source>
        <dbReference type="ARBA" id="ARBA00022475"/>
    </source>
</evidence>
<feature type="domain" description="EamA" evidence="8">
    <location>
        <begin position="25"/>
        <end position="152"/>
    </location>
</feature>
<feature type="transmembrane region" description="Helical" evidence="7">
    <location>
        <begin position="262"/>
        <end position="280"/>
    </location>
</feature>
<dbReference type="PANTHER" id="PTHR42920">
    <property type="entry name" value="OS03G0707200 PROTEIN-RELATED"/>
    <property type="match status" value="1"/>
</dbReference>
<gene>
    <name evidence="9" type="ORF">AN477_21520</name>
</gene>
<evidence type="ECO:0000313" key="10">
    <source>
        <dbReference type="Proteomes" id="UP000050482"/>
    </source>
</evidence>
<feature type="transmembrane region" description="Helical" evidence="7">
    <location>
        <begin position="159"/>
        <end position="179"/>
    </location>
</feature>
<evidence type="ECO:0000256" key="2">
    <source>
        <dbReference type="ARBA" id="ARBA00007362"/>
    </source>
</evidence>
<dbReference type="PATRIC" id="fig|471514.4.peg.1811"/>
<dbReference type="SUPFAM" id="SSF103481">
    <property type="entry name" value="Multidrug resistance efflux transporter EmrE"/>
    <property type="match status" value="2"/>
</dbReference>
<feature type="transmembrane region" description="Helical" evidence="7">
    <location>
        <begin position="136"/>
        <end position="153"/>
    </location>
</feature>
<feature type="transmembrane region" description="Helical" evidence="7">
    <location>
        <begin position="50"/>
        <end position="73"/>
    </location>
</feature>
<keyword evidence="10" id="KW-1185">Reference proteome</keyword>
<evidence type="ECO:0000256" key="5">
    <source>
        <dbReference type="ARBA" id="ARBA00022989"/>
    </source>
</evidence>
<evidence type="ECO:0000313" key="9">
    <source>
        <dbReference type="EMBL" id="KPV40867.1"/>
    </source>
</evidence>
<comment type="caution">
    <text evidence="9">The sequence shown here is derived from an EMBL/GenBank/DDBJ whole genome shotgun (WGS) entry which is preliminary data.</text>
</comment>
<accession>A0A0P9EQU8</accession>
<evidence type="ECO:0000256" key="6">
    <source>
        <dbReference type="ARBA" id="ARBA00023136"/>
    </source>
</evidence>
<feature type="transmembrane region" description="Helical" evidence="7">
    <location>
        <begin position="82"/>
        <end position="99"/>
    </location>
</feature>
<evidence type="ECO:0000256" key="7">
    <source>
        <dbReference type="SAM" id="Phobius"/>
    </source>
</evidence>
<keyword evidence="6 7" id="KW-0472">Membrane</keyword>
<feature type="transmembrane region" description="Helical" evidence="7">
    <location>
        <begin position="191"/>
        <end position="211"/>
    </location>
</feature>
<feature type="transmembrane region" description="Helical" evidence="7">
    <location>
        <begin position="231"/>
        <end position="250"/>
    </location>
</feature>
<evidence type="ECO:0000256" key="1">
    <source>
        <dbReference type="ARBA" id="ARBA00004651"/>
    </source>
</evidence>
<dbReference type="InterPro" id="IPR051258">
    <property type="entry name" value="Diverse_Substrate_Transporter"/>
</dbReference>
<feature type="transmembrane region" description="Helical" evidence="7">
    <location>
        <begin position="111"/>
        <end position="129"/>
    </location>
</feature>
<feature type="domain" description="EamA" evidence="8">
    <location>
        <begin position="162"/>
        <end position="303"/>
    </location>
</feature>
<dbReference type="OrthoDB" id="9804865at2"/>
<feature type="transmembrane region" description="Helical" evidence="7">
    <location>
        <begin position="286"/>
        <end position="304"/>
    </location>
</feature>
<keyword evidence="3" id="KW-1003">Cell membrane</keyword>
<keyword evidence="4 7" id="KW-0812">Transmembrane</keyword>
<protein>
    <recommendedName>
        <fullName evidence="8">EamA domain-containing protein</fullName>
    </recommendedName>
</protein>
<dbReference type="GO" id="GO:0005886">
    <property type="term" value="C:plasma membrane"/>
    <property type="evidence" value="ECO:0007669"/>
    <property type="project" value="UniProtKB-SubCell"/>
</dbReference>
<dbReference type="AlphaFoldDB" id="A0A0P9EQU8"/>
<sequence>MNEGLEIQVAANRPKMNSGLRRWILGMLSLTLATAVWGYANVVIQQTEATVAPAILIWLRFCIAAVILAPVLLRARLQAKDWWLGLGMGAFMGLSVLAQGWGMKSIPVDEVAFITGLYVVLTPIAAAVLHRRWPHLLVWLSVATSVGGVALLIEHLSWSAHIGVVWSCLAAVGFTVQIIGTASLSRRVPALSLAALQSIGATAALLIALAIQGTTTPHIYTGLFHWPASDWLRIIYLAIIAQVLTSWLQVWGQSRISATEAALTFNLEPVWTVACAWMVLGEGLTNLQILGAVLILGSLTVVSVPSRSR</sequence>
<dbReference type="InterPro" id="IPR037185">
    <property type="entry name" value="EmrE-like"/>
</dbReference>
<dbReference type="Pfam" id="PF00892">
    <property type="entry name" value="EamA"/>
    <property type="match status" value="2"/>
</dbReference>
<dbReference type="EMBL" id="LJCO01000096">
    <property type="protein sequence ID" value="KPV40867.1"/>
    <property type="molecule type" value="Genomic_DNA"/>
</dbReference>
<dbReference type="PANTHER" id="PTHR42920:SF5">
    <property type="entry name" value="EAMA DOMAIN-CONTAINING PROTEIN"/>
    <property type="match status" value="1"/>
</dbReference>
<reference evidence="9 10" key="1">
    <citation type="submission" date="2015-09" db="EMBL/GenBank/DDBJ databases">
        <title>Draft genome sequence of Alicyclobacillus ferrooxydans DSM 22381.</title>
        <authorList>
            <person name="Hemp J."/>
        </authorList>
    </citation>
    <scope>NUCLEOTIDE SEQUENCE [LARGE SCALE GENOMIC DNA]</scope>
    <source>
        <strain evidence="9 10">TC-34</strain>
    </source>
</reference>
<dbReference type="InterPro" id="IPR000620">
    <property type="entry name" value="EamA_dom"/>
</dbReference>
<dbReference type="RefSeq" id="WP_054971235.1">
    <property type="nucleotide sequence ID" value="NZ_LJCO01000096.1"/>
</dbReference>